<name>A0A347WLQ1_9LACT</name>
<dbReference type="InterPro" id="IPR023393">
    <property type="entry name" value="START-like_dom_sf"/>
</dbReference>
<proteinExistence type="predicted"/>
<dbReference type="SUPFAM" id="SSF55961">
    <property type="entry name" value="Bet v1-like"/>
    <property type="match status" value="1"/>
</dbReference>
<sequence>MTEHIHEHEHHHIHDEHCGCGHHHAQAEDYHANHGIELNFQGVSQADVPTIWSSLTHSDWLHEGKITAFTGGAEVQHGEQSFMLTDIDAPDYIAFTWYNGVFSIELQELPDAETLIDAVYWVEHPEDVTEAELESLLHSILQLEAHASGQTLTEEEAAYVKQQVPELMAELSAYIE</sequence>
<dbReference type="Proteomes" id="UP000263232">
    <property type="component" value="Chromosome"/>
</dbReference>
<dbReference type="KEGG" id="abae:CL176_08350"/>
<reference evidence="1 2" key="1">
    <citation type="submission" date="2017-09" db="EMBL/GenBank/DDBJ databases">
        <title>Complete genome sequence of Oxytococcus suis strain ZY16052.</title>
        <authorList>
            <person name="Li F."/>
        </authorList>
    </citation>
    <scope>NUCLEOTIDE SEQUENCE [LARGE SCALE GENOMIC DNA]</scope>
    <source>
        <strain evidence="1 2">ZY16052</strain>
    </source>
</reference>
<dbReference type="Gene3D" id="3.30.530.20">
    <property type="match status" value="1"/>
</dbReference>
<accession>A0A347WLQ1</accession>
<gene>
    <name evidence="1" type="ORF">CL176_08350</name>
</gene>
<evidence type="ECO:0000313" key="2">
    <source>
        <dbReference type="Proteomes" id="UP000263232"/>
    </source>
</evidence>
<dbReference type="RefSeq" id="WP_118990908.1">
    <property type="nucleotide sequence ID" value="NZ_CP023434.1"/>
</dbReference>
<protein>
    <submittedName>
        <fullName evidence="1">Uncharacterized protein</fullName>
    </submittedName>
</protein>
<dbReference type="AlphaFoldDB" id="A0A347WLQ1"/>
<keyword evidence="2" id="KW-1185">Reference proteome</keyword>
<organism evidence="1 2">
    <name type="scientific">Suicoccus acidiformans</name>
    <dbReference type="NCBI Taxonomy" id="2036206"/>
    <lineage>
        <taxon>Bacteria</taxon>
        <taxon>Bacillati</taxon>
        <taxon>Bacillota</taxon>
        <taxon>Bacilli</taxon>
        <taxon>Lactobacillales</taxon>
        <taxon>Aerococcaceae</taxon>
        <taxon>Suicoccus</taxon>
    </lineage>
</organism>
<dbReference type="EMBL" id="CP023434">
    <property type="protein sequence ID" value="AXY26008.1"/>
    <property type="molecule type" value="Genomic_DNA"/>
</dbReference>
<evidence type="ECO:0000313" key="1">
    <source>
        <dbReference type="EMBL" id="AXY26008.1"/>
    </source>
</evidence>